<dbReference type="Gene3D" id="1.10.10.580">
    <property type="entry name" value="Structural maintenance of chromosome 1. Chain E"/>
    <property type="match status" value="1"/>
</dbReference>
<gene>
    <name evidence="2" type="ordered locus">Metho_0070</name>
</gene>
<accession>L0KTD0</accession>
<dbReference type="STRING" id="867904.Metho_0070"/>
<proteinExistence type="predicted"/>
<dbReference type="AlphaFoldDB" id="L0KTD0"/>
<protein>
    <recommendedName>
        <fullName evidence="4">Condensin subunit ScpA</fullName>
    </recommendedName>
</protein>
<evidence type="ECO:0000256" key="1">
    <source>
        <dbReference type="SAM" id="Coils"/>
    </source>
</evidence>
<dbReference type="Gene3D" id="6.10.250.2410">
    <property type="match status" value="1"/>
</dbReference>
<keyword evidence="1" id="KW-0175">Coiled coil</keyword>
<evidence type="ECO:0008006" key="4">
    <source>
        <dbReference type="Google" id="ProtNLM"/>
    </source>
</evidence>
<evidence type="ECO:0000313" key="2">
    <source>
        <dbReference type="EMBL" id="AGB48366.1"/>
    </source>
</evidence>
<organism evidence="2 3">
    <name type="scientific">Methanomethylovorans hollandica (strain DSM 15978 / NBRC 107637 / DMS1)</name>
    <dbReference type="NCBI Taxonomy" id="867904"/>
    <lineage>
        <taxon>Archaea</taxon>
        <taxon>Methanobacteriati</taxon>
        <taxon>Methanobacteriota</taxon>
        <taxon>Stenosarchaea group</taxon>
        <taxon>Methanomicrobia</taxon>
        <taxon>Methanosarcinales</taxon>
        <taxon>Methanosarcinaceae</taxon>
        <taxon>Methanomethylovorans</taxon>
    </lineage>
</organism>
<dbReference type="InterPro" id="IPR023093">
    <property type="entry name" value="ScpA-like_C"/>
</dbReference>
<dbReference type="KEGG" id="mhz:Metho_0070"/>
<dbReference type="Proteomes" id="UP000010866">
    <property type="component" value="Chromosome"/>
</dbReference>
<dbReference type="PANTHER" id="PTHR33969:SF2">
    <property type="entry name" value="SEGREGATION AND CONDENSATION PROTEIN A"/>
    <property type="match status" value="1"/>
</dbReference>
<feature type="coiled-coil region" evidence="1">
    <location>
        <begin position="156"/>
        <end position="192"/>
    </location>
</feature>
<reference evidence="3" key="1">
    <citation type="submission" date="2012-02" db="EMBL/GenBank/DDBJ databases">
        <title>Complete sequence of chromosome of Methanomethylovorans hollandica DSM 15978.</title>
        <authorList>
            <person name="Lucas S."/>
            <person name="Copeland A."/>
            <person name="Lapidus A."/>
            <person name="Glavina del Rio T."/>
            <person name="Dalin E."/>
            <person name="Tice H."/>
            <person name="Bruce D."/>
            <person name="Goodwin L."/>
            <person name="Pitluck S."/>
            <person name="Peters L."/>
            <person name="Mikhailova N."/>
            <person name="Held B."/>
            <person name="Kyrpides N."/>
            <person name="Mavromatis K."/>
            <person name="Ivanova N."/>
            <person name="Brettin T."/>
            <person name="Detter J.C."/>
            <person name="Han C."/>
            <person name="Larimer F."/>
            <person name="Land M."/>
            <person name="Hauser L."/>
            <person name="Markowitz V."/>
            <person name="Cheng J.-F."/>
            <person name="Hugenholtz P."/>
            <person name="Woyke T."/>
            <person name="Wu D."/>
            <person name="Spring S."/>
            <person name="Schroeder M."/>
            <person name="Brambilla E."/>
            <person name="Klenk H.-P."/>
            <person name="Eisen J.A."/>
        </authorList>
    </citation>
    <scope>NUCLEOTIDE SEQUENCE [LARGE SCALE GENOMIC DNA]</scope>
    <source>
        <strain evidence="3">DSM 15978 / NBRC 107637 / DMS1</strain>
    </source>
</reference>
<dbReference type="OrthoDB" id="53244at2157"/>
<evidence type="ECO:0000313" key="3">
    <source>
        <dbReference type="Proteomes" id="UP000010866"/>
    </source>
</evidence>
<sequence length="288" mass="33129">MTGIIEEFDTPPIVEPLAENCTLLPGAIDPEFLETLRALGVDENLLEFSDDVMNEPVEILVNLAKSGEIDPWDIDIVSVTDKFLARIEDIEMMDLRISGRTLLYASILLRMKSNWVDMDEQEEDDIFDDGIDFFEVDDYPVPKLPVRRIATRPVTLQELIAELKKAERVEHRKKEKKLLRKLEERVAITTDEVLGIAHEEDILGRVARLNHVLDSVFEEHESVVFSELMGEDRSENIMTYVSLLFLATEKKIWLQQEELFGELFIYPSNISDDGPREVMTGNEREGNY</sequence>
<dbReference type="Pfam" id="PF02616">
    <property type="entry name" value="SMC_ScpA"/>
    <property type="match status" value="1"/>
</dbReference>
<dbReference type="RefSeq" id="WP_015323535.1">
    <property type="nucleotide sequence ID" value="NC_019977.1"/>
</dbReference>
<dbReference type="PANTHER" id="PTHR33969">
    <property type="entry name" value="SEGREGATION AND CONDENSATION PROTEIN A"/>
    <property type="match status" value="1"/>
</dbReference>
<dbReference type="EMBL" id="CP003362">
    <property type="protein sequence ID" value="AGB48366.1"/>
    <property type="molecule type" value="Genomic_DNA"/>
</dbReference>
<dbReference type="InterPro" id="IPR003768">
    <property type="entry name" value="ScpA"/>
</dbReference>
<keyword evidence="3" id="KW-1185">Reference proteome</keyword>
<name>L0KTD0_METHD</name>
<dbReference type="GeneID" id="14407850"/>
<dbReference type="HOGENOM" id="CLU_070251_0_0_2"/>